<dbReference type="PANTHER" id="PTHR35368:SF1">
    <property type="entry name" value="HYDROPEROXIDE REDUCTASE"/>
    <property type="match status" value="1"/>
</dbReference>
<protein>
    <submittedName>
        <fullName evidence="1">OsmC-like protein</fullName>
    </submittedName>
</protein>
<dbReference type="EMBL" id="VJOM01000046">
    <property type="protein sequence ID" value="TSE28804.1"/>
    <property type="molecule type" value="Genomic_DNA"/>
</dbReference>
<proteinExistence type="predicted"/>
<dbReference type="OrthoDB" id="9781312at2"/>
<name>A0A554WYZ9_9BURK</name>
<dbReference type="Proteomes" id="UP000317763">
    <property type="component" value="Unassembled WGS sequence"/>
</dbReference>
<dbReference type="SUPFAM" id="SSF82784">
    <property type="entry name" value="OsmC-like"/>
    <property type="match status" value="1"/>
</dbReference>
<dbReference type="InterPro" id="IPR015946">
    <property type="entry name" value="KH_dom-like_a/b"/>
</dbReference>
<dbReference type="InterPro" id="IPR036102">
    <property type="entry name" value="OsmC/Ohrsf"/>
</dbReference>
<reference evidence="1 2" key="1">
    <citation type="submission" date="2019-07" db="EMBL/GenBank/DDBJ databases">
        <title>Tepidimonas taiwanensis I1-1 draft genome.</title>
        <authorList>
            <person name="Da Costa M.S."/>
            <person name="Froufe H.J.C."/>
            <person name="Egas C."/>
            <person name="Albuquerque L."/>
        </authorList>
    </citation>
    <scope>NUCLEOTIDE SEQUENCE [LARGE SCALE GENOMIC DNA]</scope>
    <source>
        <strain evidence="1 2">I1-1</strain>
    </source>
</reference>
<keyword evidence="2" id="KW-1185">Reference proteome</keyword>
<organism evidence="1 2">
    <name type="scientific">Tepidimonas taiwanensis</name>
    <dbReference type="NCBI Taxonomy" id="307486"/>
    <lineage>
        <taxon>Bacteria</taxon>
        <taxon>Pseudomonadati</taxon>
        <taxon>Pseudomonadota</taxon>
        <taxon>Betaproteobacteria</taxon>
        <taxon>Burkholderiales</taxon>
        <taxon>Tepidimonas</taxon>
    </lineage>
</organism>
<dbReference type="Pfam" id="PF02566">
    <property type="entry name" value="OsmC"/>
    <property type="match status" value="1"/>
</dbReference>
<dbReference type="STRING" id="307486.GCA_000807215_00945"/>
<gene>
    <name evidence="1" type="ORF">Ttaiw_02507</name>
</gene>
<dbReference type="PANTHER" id="PTHR35368">
    <property type="entry name" value="HYDROPEROXIDE REDUCTASE"/>
    <property type="match status" value="1"/>
</dbReference>
<dbReference type="RefSeq" id="WP_043699891.1">
    <property type="nucleotide sequence ID" value="NZ_CP083911.1"/>
</dbReference>
<dbReference type="InterPro" id="IPR052924">
    <property type="entry name" value="OsmC/Ohr_hydroprdx_reductase"/>
</dbReference>
<evidence type="ECO:0000313" key="1">
    <source>
        <dbReference type="EMBL" id="TSE28804.1"/>
    </source>
</evidence>
<dbReference type="Gene3D" id="3.30.300.20">
    <property type="match status" value="1"/>
</dbReference>
<comment type="caution">
    <text evidence="1">The sequence shown here is derived from an EMBL/GenBank/DDBJ whole genome shotgun (WGS) entry which is preliminary data.</text>
</comment>
<dbReference type="InterPro" id="IPR003718">
    <property type="entry name" value="OsmC/Ohr_fam"/>
</dbReference>
<sequence>METDRPVMRFAVEAVRVDAHGSEARCKDARLVLDTDLAGRADAFNPAELLLAALSACMIKGIERVTPILRFDLRGVRVVITGERQDVPPKMASIRYEIIVDTDEPDRRLALLHDNVRKYGTVFNTVAPGTQLDGVLRRATPADAMR</sequence>
<accession>A0A554WYZ9</accession>
<dbReference type="AlphaFoldDB" id="A0A554WYZ9"/>
<evidence type="ECO:0000313" key="2">
    <source>
        <dbReference type="Proteomes" id="UP000317763"/>
    </source>
</evidence>